<dbReference type="Proteomes" id="UP000239649">
    <property type="component" value="Unassembled WGS sequence"/>
</dbReference>
<dbReference type="AlphaFoldDB" id="A0A2P6VG18"/>
<feature type="compositionally biased region" description="Low complexity" evidence="1">
    <location>
        <begin position="530"/>
        <end position="544"/>
    </location>
</feature>
<organism evidence="2 3">
    <name type="scientific">Micractinium conductrix</name>
    <dbReference type="NCBI Taxonomy" id="554055"/>
    <lineage>
        <taxon>Eukaryota</taxon>
        <taxon>Viridiplantae</taxon>
        <taxon>Chlorophyta</taxon>
        <taxon>core chlorophytes</taxon>
        <taxon>Trebouxiophyceae</taxon>
        <taxon>Chlorellales</taxon>
        <taxon>Chlorellaceae</taxon>
        <taxon>Chlorella clade</taxon>
        <taxon>Micractinium</taxon>
    </lineage>
</organism>
<protein>
    <recommendedName>
        <fullName evidence="4">AP2/ERF domain-containing protein</fullName>
    </recommendedName>
</protein>
<evidence type="ECO:0008006" key="4">
    <source>
        <dbReference type="Google" id="ProtNLM"/>
    </source>
</evidence>
<keyword evidence="3" id="KW-1185">Reference proteome</keyword>
<evidence type="ECO:0000313" key="2">
    <source>
        <dbReference type="EMBL" id="PSC73019.1"/>
    </source>
</evidence>
<evidence type="ECO:0000256" key="1">
    <source>
        <dbReference type="SAM" id="MobiDB-lite"/>
    </source>
</evidence>
<dbReference type="EMBL" id="LHPF02000008">
    <property type="protein sequence ID" value="PSC73019.1"/>
    <property type="molecule type" value="Genomic_DNA"/>
</dbReference>
<evidence type="ECO:0000313" key="3">
    <source>
        <dbReference type="Proteomes" id="UP000239649"/>
    </source>
</evidence>
<feature type="region of interest" description="Disordered" evidence="1">
    <location>
        <begin position="378"/>
        <end position="481"/>
    </location>
</feature>
<name>A0A2P6VG18_9CHLO</name>
<feature type="region of interest" description="Disordered" evidence="1">
    <location>
        <begin position="323"/>
        <end position="359"/>
    </location>
</feature>
<comment type="caution">
    <text evidence="2">The sequence shown here is derived from an EMBL/GenBank/DDBJ whole genome shotgun (WGS) entry which is preliminary data.</text>
</comment>
<feature type="compositionally biased region" description="Gly residues" evidence="1">
    <location>
        <begin position="413"/>
        <end position="424"/>
    </location>
</feature>
<feature type="compositionally biased region" description="Low complexity" evidence="1">
    <location>
        <begin position="323"/>
        <end position="339"/>
    </location>
</feature>
<feature type="compositionally biased region" description="Low complexity" evidence="1">
    <location>
        <begin position="378"/>
        <end position="390"/>
    </location>
</feature>
<accession>A0A2P6VG18</accession>
<feature type="region of interest" description="Disordered" evidence="1">
    <location>
        <begin position="607"/>
        <end position="789"/>
    </location>
</feature>
<feature type="compositionally biased region" description="Low complexity" evidence="1">
    <location>
        <begin position="685"/>
        <end position="708"/>
    </location>
</feature>
<feature type="compositionally biased region" description="Low complexity" evidence="1">
    <location>
        <begin position="741"/>
        <end position="773"/>
    </location>
</feature>
<feature type="region of interest" description="Disordered" evidence="1">
    <location>
        <begin position="524"/>
        <end position="544"/>
    </location>
</feature>
<feature type="compositionally biased region" description="Low complexity" evidence="1">
    <location>
        <begin position="607"/>
        <end position="620"/>
    </location>
</feature>
<proteinExistence type="predicted"/>
<feature type="region of interest" description="Disordered" evidence="1">
    <location>
        <begin position="815"/>
        <end position="861"/>
    </location>
</feature>
<feature type="compositionally biased region" description="Low complexity" evidence="1">
    <location>
        <begin position="627"/>
        <end position="637"/>
    </location>
</feature>
<reference evidence="2 3" key="1">
    <citation type="journal article" date="2018" name="Plant J.">
        <title>Genome sequences of Chlorella sorokiniana UTEX 1602 and Micractinium conductrix SAG 241.80: implications to maltose excretion by a green alga.</title>
        <authorList>
            <person name="Arriola M.B."/>
            <person name="Velmurugan N."/>
            <person name="Zhang Y."/>
            <person name="Plunkett M.H."/>
            <person name="Hondzo H."/>
            <person name="Barney B.M."/>
        </authorList>
    </citation>
    <scope>NUCLEOTIDE SEQUENCE [LARGE SCALE GENOMIC DNA]</scope>
    <source>
        <strain evidence="2 3">SAG 241.80</strain>
    </source>
</reference>
<gene>
    <name evidence="2" type="ORF">C2E20_3672</name>
</gene>
<dbReference type="OrthoDB" id="10643657at2759"/>
<sequence length="861" mass="87954">MAAPPPVPKAAPPLGESKWAKGVTAGARGQTWSMSFQIRGKRHALSVRCGSQGEAAVAYDLCAVWSHKAKGNNPLGCSSYNFPLAFYPVPLLEQLLAPAQDWEGVKALVTQLAAAGALAQLVPFSGAGPSHALLDAEAWRPQPGLSVRVNARGLHFFRGSWQCIPLQDVNSFGSVGRFLAVAYSRPARGASTYTFFCCTAGAVHAELRAAAAQRSSLGLPAPADLGSRVALPPGAPALAAQWAKHGGSEGEEEEEAEEARELLAAAEGQQGDVEPSREDLELFVQFADTARSLTPPSPAALAGGAAASRDDAAAAAAAAAEAGAPDVSSRGSNSSGGASPAPPGSPVQPTAGDAGGAQRQCSGIPQLAAAARRGDAAAAASLPGTAPAAAQRSPAPDALDAEPSSSQSSRLGGAAGGTQAGGGATKRPAPSERPSGMAGPALAAGQHQAVLAPSPPKRQRQQQGAAAPQPPVQPGAQPAPAAAAALQQRLLGIRPVALTPQLVAALRVQQEIAMKQAAAAAKQTGGGAGSATPAGGAAAAAAPRPAGGLRPVAVLPMALPARPGAAPLAGLPPALQQQLAAMQAVMASGRMHPGGWAPAMHQAAAMAAAQHQATQRQAAQRQEKQAAQRQVVQQQMALHVTELAKRQPKPPPGQVQPQPKAEKPAPAPQRKHPPPPEQLAVAPKPQQGPAELPAAPLEQQQQQQQQQQARKDEELQPTQLPALAEKMPKEQQPDDGQQSCDGQQPGNRQQPGDGQQPGDRQQPGGAQSQPPAQLVQPPAEPTGVAESELLLAEHRQQELRQVLLRMITLNTKLLQQDQQQQQPAAPPGQAGEQPAAPPAHQEQPAEQPAAQHDSYQGASRA</sequence>
<dbReference type="STRING" id="554055.A0A2P6VG18"/>
<feature type="compositionally biased region" description="Low complexity" evidence="1">
    <location>
        <begin position="815"/>
        <end position="853"/>
    </location>
</feature>